<dbReference type="InterPro" id="IPR000160">
    <property type="entry name" value="GGDEF_dom"/>
</dbReference>
<dbReference type="SUPFAM" id="SSF55073">
    <property type="entry name" value="Nucleotide cyclase"/>
    <property type="match status" value="1"/>
</dbReference>
<sequence length="512" mass="55629">MKRKGLHEDALDIQRVETERQARREAEALLASKAQELSQANEELRCVSEALAARVEELEAERALTLHLARTDSLTGLLNRGAFTTELTGRLERAQANGESVALFVIDLDRFKGLNDSLGHHAGDLLLHEIGRRLQDTAQPCDLLARLGGDEFAVVTSGRQAEERAQELTAALTRSHSIYGRVITSGASIGMALFPDDAEDASHLQRFADMALYRAKAAGGSRWSAFDEDLRCASEARHSLEAELRRAIPAGEITPWFQPVVNAADGRMVSVEVLARWNHPERGMIAPGAFIPVAEELGLIGPLDSSVFQAACRRAAPWVAEGLIDTIACNVSPRELLDPAFSRELIRRLADTDLPATALTVEITETFLLQDLSLARRHIERLAALGVRIALDDFGTGYSNLHALLQLPIHTLKVDQSLIGGVGRDNRISKLVRAMMNAAKALGIRIIAEGVEDEAQAIFLRAAGCDRMQGFLFARPAPPEEVEQMLRDEAAGGGADTDRIIAAAATLRVAGF</sequence>
<dbReference type="CDD" id="cd01949">
    <property type="entry name" value="GGDEF"/>
    <property type="match status" value="1"/>
</dbReference>
<dbReference type="SMART" id="SM00267">
    <property type="entry name" value="GGDEF"/>
    <property type="match status" value="1"/>
</dbReference>
<dbReference type="Pfam" id="PF00563">
    <property type="entry name" value="EAL"/>
    <property type="match status" value="1"/>
</dbReference>
<evidence type="ECO:0000313" key="4">
    <source>
        <dbReference type="EMBL" id="MET3526237.1"/>
    </source>
</evidence>
<dbReference type="InterPro" id="IPR052155">
    <property type="entry name" value="Biofilm_reg_signaling"/>
</dbReference>
<proteinExistence type="predicted"/>
<reference evidence="4 5" key="1">
    <citation type="submission" date="2024-06" db="EMBL/GenBank/DDBJ databases">
        <title>Genomic Encyclopedia of Type Strains, Phase IV (KMG-IV): sequencing the most valuable type-strain genomes for metagenomic binning, comparative biology and taxonomic classification.</title>
        <authorList>
            <person name="Goeker M."/>
        </authorList>
    </citation>
    <scope>NUCLEOTIDE SEQUENCE [LARGE SCALE GENOMIC DNA]</scope>
    <source>
        <strain evidence="4 5">DSM 17809</strain>
    </source>
</reference>
<evidence type="ECO:0000256" key="1">
    <source>
        <dbReference type="SAM" id="Coils"/>
    </source>
</evidence>
<dbReference type="EMBL" id="JBEPLU010000001">
    <property type="protein sequence ID" value="MET3526237.1"/>
    <property type="molecule type" value="Genomic_DNA"/>
</dbReference>
<gene>
    <name evidence="4" type="ORF">ABID41_001332</name>
</gene>
<accession>A0ABV2EGS2</accession>
<dbReference type="PANTHER" id="PTHR44757">
    <property type="entry name" value="DIGUANYLATE CYCLASE DGCP"/>
    <property type="match status" value="1"/>
</dbReference>
<evidence type="ECO:0000259" key="2">
    <source>
        <dbReference type="PROSITE" id="PS50883"/>
    </source>
</evidence>
<feature type="domain" description="EAL" evidence="2">
    <location>
        <begin position="237"/>
        <end position="490"/>
    </location>
</feature>
<dbReference type="NCBIfam" id="TIGR00254">
    <property type="entry name" value="GGDEF"/>
    <property type="match status" value="1"/>
</dbReference>
<organism evidence="4 5">
    <name type="scientific">Phenylobacterium koreense</name>
    <dbReference type="NCBI Taxonomy" id="266125"/>
    <lineage>
        <taxon>Bacteria</taxon>
        <taxon>Pseudomonadati</taxon>
        <taxon>Pseudomonadota</taxon>
        <taxon>Alphaproteobacteria</taxon>
        <taxon>Caulobacterales</taxon>
        <taxon>Caulobacteraceae</taxon>
        <taxon>Phenylobacterium</taxon>
    </lineage>
</organism>
<feature type="coiled-coil region" evidence="1">
    <location>
        <begin position="23"/>
        <end position="61"/>
    </location>
</feature>
<comment type="caution">
    <text evidence="4">The sequence shown here is derived from an EMBL/GenBank/DDBJ whole genome shotgun (WGS) entry which is preliminary data.</text>
</comment>
<dbReference type="InterPro" id="IPR043128">
    <property type="entry name" value="Rev_trsase/Diguanyl_cyclase"/>
</dbReference>
<dbReference type="Gene3D" id="3.30.70.270">
    <property type="match status" value="1"/>
</dbReference>
<dbReference type="SMART" id="SM00052">
    <property type="entry name" value="EAL"/>
    <property type="match status" value="1"/>
</dbReference>
<evidence type="ECO:0000259" key="3">
    <source>
        <dbReference type="PROSITE" id="PS50887"/>
    </source>
</evidence>
<dbReference type="CDD" id="cd01948">
    <property type="entry name" value="EAL"/>
    <property type="match status" value="1"/>
</dbReference>
<dbReference type="Pfam" id="PF00990">
    <property type="entry name" value="GGDEF"/>
    <property type="match status" value="1"/>
</dbReference>
<keyword evidence="5" id="KW-1185">Reference proteome</keyword>
<dbReference type="RefSeq" id="WP_331927878.1">
    <property type="nucleotide sequence ID" value="NZ_JBEPLU010000001.1"/>
</dbReference>
<dbReference type="PANTHER" id="PTHR44757:SF2">
    <property type="entry name" value="BIOFILM ARCHITECTURE MAINTENANCE PROTEIN MBAA"/>
    <property type="match status" value="1"/>
</dbReference>
<name>A0ABV2EGS2_9CAUL</name>
<dbReference type="InterPro" id="IPR035919">
    <property type="entry name" value="EAL_sf"/>
</dbReference>
<protein>
    <submittedName>
        <fullName evidence="4">Diguanylate cyclase (GGDEF)-like protein</fullName>
    </submittedName>
</protein>
<dbReference type="InterPro" id="IPR029787">
    <property type="entry name" value="Nucleotide_cyclase"/>
</dbReference>
<dbReference type="Proteomes" id="UP001549110">
    <property type="component" value="Unassembled WGS sequence"/>
</dbReference>
<evidence type="ECO:0000313" key="5">
    <source>
        <dbReference type="Proteomes" id="UP001549110"/>
    </source>
</evidence>
<feature type="domain" description="GGDEF" evidence="3">
    <location>
        <begin position="99"/>
        <end position="228"/>
    </location>
</feature>
<dbReference type="SUPFAM" id="SSF141868">
    <property type="entry name" value="EAL domain-like"/>
    <property type="match status" value="1"/>
</dbReference>
<dbReference type="Gene3D" id="3.20.20.450">
    <property type="entry name" value="EAL domain"/>
    <property type="match status" value="1"/>
</dbReference>
<dbReference type="PROSITE" id="PS50887">
    <property type="entry name" value="GGDEF"/>
    <property type="match status" value="1"/>
</dbReference>
<dbReference type="PROSITE" id="PS50883">
    <property type="entry name" value="EAL"/>
    <property type="match status" value="1"/>
</dbReference>
<keyword evidence="1" id="KW-0175">Coiled coil</keyword>
<dbReference type="InterPro" id="IPR001633">
    <property type="entry name" value="EAL_dom"/>
</dbReference>